<dbReference type="InterPro" id="IPR003280">
    <property type="entry name" value="2pore_dom_K_chnl"/>
</dbReference>
<dbReference type="AlphaFoldDB" id="A0A2T0RF95"/>
<evidence type="ECO:0000256" key="8">
    <source>
        <dbReference type="SAM" id="Phobius"/>
    </source>
</evidence>
<feature type="transmembrane region" description="Helical" evidence="8">
    <location>
        <begin position="78"/>
        <end position="98"/>
    </location>
</feature>
<evidence type="ECO:0000313" key="11">
    <source>
        <dbReference type="Proteomes" id="UP000239480"/>
    </source>
</evidence>
<reference evidence="10 11" key="1">
    <citation type="submission" date="2018-03" db="EMBL/GenBank/DDBJ databases">
        <title>Genomic Encyclopedia of Archaeal and Bacterial Type Strains, Phase II (KMG-II): from individual species to whole genera.</title>
        <authorList>
            <person name="Goeker M."/>
        </authorList>
    </citation>
    <scope>NUCLEOTIDE SEQUENCE [LARGE SCALE GENOMIC DNA]</scope>
    <source>
        <strain evidence="10 11">DSM 29328</strain>
    </source>
</reference>
<evidence type="ECO:0000259" key="9">
    <source>
        <dbReference type="Pfam" id="PF07885"/>
    </source>
</evidence>
<feature type="transmembrane region" description="Helical" evidence="8">
    <location>
        <begin position="24"/>
        <end position="41"/>
    </location>
</feature>
<keyword evidence="4 8" id="KW-1133">Transmembrane helix</keyword>
<dbReference type="EMBL" id="PVTD01000018">
    <property type="protein sequence ID" value="PRY19770.1"/>
    <property type="molecule type" value="Genomic_DNA"/>
</dbReference>
<dbReference type="GO" id="GO:0022841">
    <property type="term" value="F:potassium ion leak channel activity"/>
    <property type="evidence" value="ECO:0007669"/>
    <property type="project" value="TreeGrafter"/>
</dbReference>
<name>A0A2T0RF95_9RHOB</name>
<dbReference type="GO" id="GO:0015271">
    <property type="term" value="F:outward rectifier potassium channel activity"/>
    <property type="evidence" value="ECO:0007669"/>
    <property type="project" value="TreeGrafter"/>
</dbReference>
<evidence type="ECO:0000256" key="2">
    <source>
        <dbReference type="ARBA" id="ARBA00022448"/>
    </source>
</evidence>
<dbReference type="PANTHER" id="PTHR11003:SF291">
    <property type="entry name" value="IP11374P"/>
    <property type="match status" value="1"/>
</dbReference>
<keyword evidence="5" id="KW-0406">Ion transport</keyword>
<evidence type="ECO:0000256" key="1">
    <source>
        <dbReference type="ARBA" id="ARBA00004141"/>
    </source>
</evidence>
<evidence type="ECO:0000256" key="4">
    <source>
        <dbReference type="ARBA" id="ARBA00022989"/>
    </source>
</evidence>
<evidence type="ECO:0000256" key="3">
    <source>
        <dbReference type="ARBA" id="ARBA00022692"/>
    </source>
</evidence>
<dbReference type="Pfam" id="PF07885">
    <property type="entry name" value="Ion_trans_2"/>
    <property type="match status" value="1"/>
</dbReference>
<proteinExistence type="predicted"/>
<dbReference type="RefSeq" id="WP_245925262.1">
    <property type="nucleotide sequence ID" value="NZ_PVTD01000018.1"/>
</dbReference>
<evidence type="ECO:0000256" key="5">
    <source>
        <dbReference type="ARBA" id="ARBA00023065"/>
    </source>
</evidence>
<dbReference type="GO" id="GO:0030322">
    <property type="term" value="P:stabilization of membrane potential"/>
    <property type="evidence" value="ECO:0007669"/>
    <property type="project" value="TreeGrafter"/>
</dbReference>
<dbReference type="Gene3D" id="1.10.287.70">
    <property type="match status" value="1"/>
</dbReference>
<comment type="caution">
    <text evidence="10">The sequence shown here is derived from an EMBL/GenBank/DDBJ whole genome shotgun (WGS) entry which is preliminary data.</text>
</comment>
<comment type="subcellular location">
    <subcellularLocation>
        <location evidence="1">Membrane</location>
        <topology evidence="1">Multi-pass membrane protein</topology>
    </subcellularLocation>
</comment>
<keyword evidence="6 8" id="KW-0472">Membrane</keyword>
<dbReference type="SUPFAM" id="SSF81324">
    <property type="entry name" value="Voltage-gated potassium channels"/>
    <property type="match status" value="1"/>
</dbReference>
<accession>A0A2T0RF95</accession>
<dbReference type="InterPro" id="IPR013099">
    <property type="entry name" value="K_chnl_dom"/>
</dbReference>
<evidence type="ECO:0000313" key="10">
    <source>
        <dbReference type="EMBL" id="PRY19770.1"/>
    </source>
</evidence>
<dbReference type="GO" id="GO:0005886">
    <property type="term" value="C:plasma membrane"/>
    <property type="evidence" value="ECO:0007669"/>
    <property type="project" value="TreeGrafter"/>
</dbReference>
<keyword evidence="3 8" id="KW-0812">Transmembrane</keyword>
<organism evidence="10 11">
    <name type="scientific">Aliiruegeria haliotis</name>
    <dbReference type="NCBI Taxonomy" id="1280846"/>
    <lineage>
        <taxon>Bacteria</taxon>
        <taxon>Pseudomonadati</taxon>
        <taxon>Pseudomonadota</taxon>
        <taxon>Alphaproteobacteria</taxon>
        <taxon>Rhodobacterales</taxon>
        <taxon>Roseobacteraceae</taxon>
        <taxon>Aliiruegeria</taxon>
    </lineage>
</organism>
<sequence length="119" mass="12855">MLPLGLTILRLLKAIARSWSVPSFRAGFALAILILFSGTVFNQGAEGWSWVDSLYFSATTISTVGLGDLSPQTELGKVFTVVYIFVGVGVFVALFCAIRSGIDQPGKRWGIEGRLTNRA</sequence>
<dbReference type="Proteomes" id="UP000239480">
    <property type="component" value="Unassembled WGS sequence"/>
</dbReference>
<evidence type="ECO:0000256" key="6">
    <source>
        <dbReference type="ARBA" id="ARBA00023136"/>
    </source>
</evidence>
<protein>
    <submittedName>
        <fullName evidence="10">Ion channel</fullName>
    </submittedName>
</protein>
<keyword evidence="2" id="KW-0813">Transport</keyword>
<keyword evidence="11" id="KW-1185">Reference proteome</keyword>
<keyword evidence="7" id="KW-0407">Ion channel</keyword>
<dbReference type="PANTHER" id="PTHR11003">
    <property type="entry name" value="POTASSIUM CHANNEL, SUBFAMILY K"/>
    <property type="match status" value="1"/>
</dbReference>
<gene>
    <name evidence="10" type="ORF">CLV78_11813</name>
</gene>
<evidence type="ECO:0000256" key="7">
    <source>
        <dbReference type="ARBA" id="ARBA00023303"/>
    </source>
</evidence>
<feature type="domain" description="Potassium channel" evidence="9">
    <location>
        <begin position="31"/>
        <end position="98"/>
    </location>
</feature>